<sequence>MPAFDPNLHPQEDNRPNNDDLHFPPVSRDHILHCSYDYWFPKYRTSCIRSKIIPLTPEFISYIREDGIILADDDNKSPNQDGDQEEDDWEPTVSSVPSFRPPEAQSPDDSDSESDTEDTPPKLPPNQRFPALHASINAAITSLGGAAAPKLNWSSPKDATWISRHPNTVKCTSANDVYILLKSSSFISHDLDHAFADTFPPSSSPPPGFKPVLVLRSFFNPLPSLEFRAFVKSRNLVGITQRDLRYYPFLSDLREEITSRTAELFSQLQFTFPDADFVFDVYIPEASYSDNDTTQKKLGRARLIDINPWAPRTDSLLFHWSELLSMEVARPFIGPGLVSDEHEQRRPQGLETEGEGETSEEDDEDDEEEDQKPELRLVERDDPAAFNLGSAPYSAHKLPKDVVDASMAGEGGMREFARQWQRMTEGGRVQDVSSEQEPEPADTDTAS</sequence>
<dbReference type="InterPro" id="IPR009772">
    <property type="entry name" value="CDC123"/>
</dbReference>
<dbReference type="PANTHER" id="PTHR15323:SF6">
    <property type="entry name" value="CELL DIVISION CYCLE PROTEIN 123 HOMOLOG"/>
    <property type="match status" value="1"/>
</dbReference>
<dbReference type="Proteomes" id="UP001239445">
    <property type="component" value="Unassembled WGS sequence"/>
</dbReference>
<dbReference type="EMBL" id="MU839832">
    <property type="protein sequence ID" value="KAK1756123.1"/>
    <property type="molecule type" value="Genomic_DNA"/>
</dbReference>
<keyword evidence="4" id="KW-1185">Reference proteome</keyword>
<evidence type="ECO:0000256" key="2">
    <source>
        <dbReference type="SAM" id="MobiDB-lite"/>
    </source>
</evidence>
<evidence type="ECO:0000256" key="1">
    <source>
        <dbReference type="ARBA" id="ARBA00011047"/>
    </source>
</evidence>
<comment type="caution">
    <text evidence="3">The sequence shown here is derived from an EMBL/GenBank/DDBJ whole genome shotgun (WGS) entry which is preliminary data.</text>
</comment>
<feature type="compositionally biased region" description="Acidic residues" evidence="2">
    <location>
        <begin position="352"/>
        <end position="371"/>
    </location>
</feature>
<feature type="region of interest" description="Disordered" evidence="2">
    <location>
        <begin position="1"/>
        <end position="22"/>
    </location>
</feature>
<feature type="compositionally biased region" description="Acidic residues" evidence="2">
    <location>
        <begin position="434"/>
        <end position="447"/>
    </location>
</feature>
<gene>
    <name evidence="3" type="ORF">QBC47DRAFT_459996</name>
</gene>
<feature type="region of interest" description="Disordered" evidence="2">
    <location>
        <begin position="337"/>
        <end position="400"/>
    </location>
</feature>
<accession>A0AAJ0BFE7</accession>
<reference evidence="3" key="1">
    <citation type="submission" date="2023-06" db="EMBL/GenBank/DDBJ databases">
        <title>Genome-scale phylogeny and comparative genomics of the fungal order Sordariales.</title>
        <authorList>
            <consortium name="Lawrence Berkeley National Laboratory"/>
            <person name="Hensen N."/>
            <person name="Bonometti L."/>
            <person name="Westerberg I."/>
            <person name="Brannstrom I.O."/>
            <person name="Guillou S."/>
            <person name="Cros-Aarteil S."/>
            <person name="Calhoun S."/>
            <person name="Haridas S."/>
            <person name="Kuo A."/>
            <person name="Mondo S."/>
            <person name="Pangilinan J."/>
            <person name="Riley R."/>
            <person name="Labutti K."/>
            <person name="Andreopoulos B."/>
            <person name="Lipzen A."/>
            <person name="Chen C."/>
            <person name="Yanf M."/>
            <person name="Daum C."/>
            <person name="Ng V."/>
            <person name="Clum A."/>
            <person name="Steindorff A."/>
            <person name="Ohm R."/>
            <person name="Martin F."/>
            <person name="Silar P."/>
            <person name="Natvig D."/>
            <person name="Lalanne C."/>
            <person name="Gautier V."/>
            <person name="Ament-Velasquez S.L."/>
            <person name="Kruys A."/>
            <person name="Hutchinson M.I."/>
            <person name="Powell A.J."/>
            <person name="Barry K."/>
            <person name="Miller A.N."/>
            <person name="Grigoriev I.V."/>
            <person name="Debuchy R."/>
            <person name="Gladieux P."/>
            <person name="Thoren M.H."/>
            <person name="Johannesson H."/>
        </authorList>
    </citation>
    <scope>NUCLEOTIDE SEQUENCE</scope>
    <source>
        <strain evidence="3">PSN4</strain>
    </source>
</reference>
<feature type="compositionally biased region" description="Basic and acidic residues" evidence="2">
    <location>
        <begin position="372"/>
        <end position="383"/>
    </location>
</feature>
<dbReference type="PANTHER" id="PTHR15323">
    <property type="entry name" value="D123 PROTEIN"/>
    <property type="match status" value="1"/>
</dbReference>
<evidence type="ECO:0000313" key="4">
    <source>
        <dbReference type="Proteomes" id="UP001239445"/>
    </source>
</evidence>
<comment type="similarity">
    <text evidence="1">Belongs to the CDC123 family.</text>
</comment>
<feature type="region of interest" description="Disordered" evidence="2">
    <location>
        <begin position="414"/>
        <end position="447"/>
    </location>
</feature>
<protein>
    <submittedName>
        <fullName evidence="3">D123-domain-containing protein</fullName>
    </submittedName>
</protein>
<feature type="compositionally biased region" description="Basic and acidic residues" evidence="2">
    <location>
        <begin position="339"/>
        <end position="348"/>
    </location>
</feature>
<dbReference type="AlphaFoldDB" id="A0AAJ0BFE7"/>
<proteinExistence type="inferred from homology"/>
<name>A0AAJ0BFE7_9PEZI</name>
<evidence type="ECO:0000313" key="3">
    <source>
        <dbReference type="EMBL" id="KAK1756123.1"/>
    </source>
</evidence>
<feature type="compositionally biased region" description="Acidic residues" evidence="2">
    <location>
        <begin position="106"/>
        <end position="118"/>
    </location>
</feature>
<feature type="compositionally biased region" description="Basic and acidic residues" evidence="2">
    <location>
        <begin position="10"/>
        <end position="22"/>
    </location>
</feature>
<feature type="region of interest" description="Disordered" evidence="2">
    <location>
        <begin position="71"/>
        <end position="128"/>
    </location>
</feature>
<dbReference type="Pfam" id="PF07065">
    <property type="entry name" value="D123"/>
    <property type="match status" value="1"/>
</dbReference>
<dbReference type="GO" id="GO:0005737">
    <property type="term" value="C:cytoplasm"/>
    <property type="evidence" value="ECO:0007669"/>
    <property type="project" value="TreeGrafter"/>
</dbReference>
<organism evidence="3 4">
    <name type="scientific">Echria macrotheca</name>
    <dbReference type="NCBI Taxonomy" id="438768"/>
    <lineage>
        <taxon>Eukaryota</taxon>
        <taxon>Fungi</taxon>
        <taxon>Dikarya</taxon>
        <taxon>Ascomycota</taxon>
        <taxon>Pezizomycotina</taxon>
        <taxon>Sordariomycetes</taxon>
        <taxon>Sordariomycetidae</taxon>
        <taxon>Sordariales</taxon>
        <taxon>Schizotheciaceae</taxon>
        <taxon>Echria</taxon>
    </lineage>
</organism>